<dbReference type="InterPro" id="IPR000795">
    <property type="entry name" value="T_Tr_GTP-bd_dom"/>
</dbReference>
<dbReference type="FunFam" id="2.40.30.10:FF:000029">
    <property type="entry name" value="116 kDa U5 small nuclear ribonucleoprotein component"/>
    <property type="match status" value="1"/>
</dbReference>
<dbReference type="InterPro" id="IPR009000">
    <property type="entry name" value="Transl_B-barrel_sf"/>
</dbReference>
<dbReference type="InterPro" id="IPR020568">
    <property type="entry name" value="Ribosomal_Su5_D2-typ_SF"/>
</dbReference>
<dbReference type="Gene3D" id="3.90.1430.10">
    <property type="entry name" value="Yeast translation eEF2 (G' domain)"/>
    <property type="match status" value="1"/>
</dbReference>
<feature type="compositionally biased region" description="Acidic residues" evidence="4">
    <location>
        <begin position="44"/>
        <end position="53"/>
    </location>
</feature>
<evidence type="ECO:0000259" key="5">
    <source>
        <dbReference type="PROSITE" id="PS51722"/>
    </source>
</evidence>
<protein>
    <recommendedName>
        <fullName evidence="5">Tr-type G domain-containing protein</fullName>
    </recommendedName>
</protein>
<dbReference type="Gene3D" id="2.40.30.10">
    <property type="entry name" value="Translation factors"/>
    <property type="match status" value="1"/>
</dbReference>
<dbReference type="InterPro" id="IPR041095">
    <property type="entry name" value="EFG_II"/>
</dbReference>
<dbReference type="SUPFAM" id="SSF50447">
    <property type="entry name" value="Translation proteins"/>
    <property type="match status" value="1"/>
</dbReference>
<evidence type="ECO:0000256" key="1">
    <source>
        <dbReference type="ARBA" id="ARBA00004229"/>
    </source>
</evidence>
<feature type="region of interest" description="Disordered" evidence="4">
    <location>
        <begin position="1"/>
        <end position="57"/>
    </location>
</feature>
<dbReference type="PRINTS" id="PR00315">
    <property type="entry name" value="ELONGATNFCT"/>
</dbReference>
<dbReference type="GO" id="GO:0030623">
    <property type="term" value="F:U5 snRNA binding"/>
    <property type="evidence" value="ECO:0007669"/>
    <property type="project" value="TreeGrafter"/>
</dbReference>
<evidence type="ECO:0000256" key="2">
    <source>
        <dbReference type="ARBA" id="ARBA00022741"/>
    </source>
</evidence>
<dbReference type="AlphaFoldDB" id="A0A6V2JKV5"/>
<dbReference type="PROSITE" id="PS51722">
    <property type="entry name" value="G_TR_2"/>
    <property type="match status" value="1"/>
</dbReference>
<dbReference type="Pfam" id="PF16004">
    <property type="entry name" value="EFTUD2"/>
    <property type="match status" value="1"/>
</dbReference>
<dbReference type="PANTHER" id="PTHR42908:SF6">
    <property type="entry name" value="116 KDA U5 SMALL NUCLEAR RIBONUCLEOPROTEIN COMPONENT"/>
    <property type="match status" value="1"/>
</dbReference>
<dbReference type="GO" id="GO:0003924">
    <property type="term" value="F:GTPase activity"/>
    <property type="evidence" value="ECO:0007669"/>
    <property type="project" value="InterPro"/>
</dbReference>
<feature type="compositionally biased region" description="Acidic residues" evidence="4">
    <location>
        <begin position="1"/>
        <end position="10"/>
    </location>
</feature>
<organism evidence="6">
    <name type="scientific">Ditylum brightwellii</name>
    <dbReference type="NCBI Taxonomy" id="49249"/>
    <lineage>
        <taxon>Eukaryota</taxon>
        <taxon>Sar</taxon>
        <taxon>Stramenopiles</taxon>
        <taxon>Ochrophyta</taxon>
        <taxon>Bacillariophyta</taxon>
        <taxon>Mediophyceae</taxon>
        <taxon>Lithodesmiophycidae</taxon>
        <taxon>Lithodesmiales</taxon>
        <taxon>Lithodesmiaceae</taxon>
        <taxon>Ditylum</taxon>
    </lineage>
</organism>
<dbReference type="Gene3D" id="3.40.50.300">
    <property type="entry name" value="P-loop containing nucleotide triphosphate hydrolases"/>
    <property type="match status" value="1"/>
</dbReference>
<dbReference type="PANTHER" id="PTHR42908">
    <property type="entry name" value="TRANSLATION ELONGATION FACTOR-RELATED"/>
    <property type="match status" value="1"/>
</dbReference>
<evidence type="ECO:0000256" key="4">
    <source>
        <dbReference type="SAM" id="MobiDB-lite"/>
    </source>
</evidence>
<feature type="domain" description="Tr-type G" evidence="5">
    <location>
        <begin position="169"/>
        <end position="445"/>
    </location>
</feature>
<dbReference type="Pfam" id="PF00009">
    <property type="entry name" value="GTP_EFTU"/>
    <property type="match status" value="1"/>
</dbReference>
<dbReference type="GO" id="GO:0000398">
    <property type="term" value="P:mRNA splicing, via spliceosome"/>
    <property type="evidence" value="ECO:0007669"/>
    <property type="project" value="TreeGrafter"/>
</dbReference>
<feature type="compositionally biased region" description="Gly residues" evidence="4">
    <location>
        <begin position="218"/>
        <end position="230"/>
    </location>
</feature>
<dbReference type="SUPFAM" id="SSF54980">
    <property type="entry name" value="EF-G C-terminal domain-like"/>
    <property type="match status" value="1"/>
</dbReference>
<dbReference type="InterPro" id="IPR027417">
    <property type="entry name" value="P-loop_NTPase"/>
</dbReference>
<dbReference type="GO" id="GO:0046540">
    <property type="term" value="C:U4/U6 x U5 tri-snRNP complex"/>
    <property type="evidence" value="ECO:0007669"/>
    <property type="project" value="TreeGrafter"/>
</dbReference>
<dbReference type="Pfam" id="PF03144">
    <property type="entry name" value="GTP_EFTU_D2"/>
    <property type="match status" value="1"/>
</dbReference>
<keyword evidence="3" id="KW-0342">GTP-binding</keyword>
<gene>
    <name evidence="6" type="ORF">DBRI00130_LOCUS27496</name>
</gene>
<dbReference type="EMBL" id="HBNS01035227">
    <property type="protein sequence ID" value="CAE4631210.1"/>
    <property type="molecule type" value="Transcribed_RNA"/>
</dbReference>
<dbReference type="Gene3D" id="3.30.70.870">
    <property type="entry name" value="Elongation Factor G (Translational Gtpase), domain 3"/>
    <property type="match status" value="1"/>
</dbReference>
<dbReference type="FunFam" id="3.30.70.870:FF:000002">
    <property type="entry name" value="Translation elongation factor 2"/>
    <property type="match status" value="1"/>
</dbReference>
<dbReference type="SUPFAM" id="SSF54211">
    <property type="entry name" value="Ribosomal protein S5 domain 2-like"/>
    <property type="match status" value="1"/>
</dbReference>
<dbReference type="CDD" id="cd04090">
    <property type="entry name" value="EF2_II_snRNP"/>
    <property type="match status" value="1"/>
</dbReference>
<dbReference type="SUPFAM" id="SSF52540">
    <property type="entry name" value="P-loop containing nucleoside triphosphate hydrolases"/>
    <property type="match status" value="1"/>
</dbReference>
<dbReference type="GO" id="GO:0009507">
    <property type="term" value="C:chloroplast"/>
    <property type="evidence" value="ECO:0007669"/>
    <property type="project" value="UniProtKB-SubCell"/>
</dbReference>
<evidence type="ECO:0000313" key="6">
    <source>
        <dbReference type="EMBL" id="CAE4631210.1"/>
    </source>
</evidence>
<reference evidence="6" key="1">
    <citation type="submission" date="2021-01" db="EMBL/GenBank/DDBJ databases">
        <authorList>
            <person name="Corre E."/>
            <person name="Pelletier E."/>
            <person name="Niang G."/>
            <person name="Scheremetjew M."/>
            <person name="Finn R."/>
            <person name="Kale V."/>
            <person name="Holt S."/>
            <person name="Cochrane G."/>
            <person name="Meng A."/>
            <person name="Brown T."/>
            <person name="Cohen L."/>
        </authorList>
    </citation>
    <scope>NUCLEOTIDE SEQUENCE</scope>
    <source>
        <strain evidence="6">GSO104</strain>
    </source>
</reference>
<dbReference type="GO" id="GO:0071007">
    <property type="term" value="C:U2-type catalytic step 2 spliceosome"/>
    <property type="evidence" value="ECO:0007669"/>
    <property type="project" value="TreeGrafter"/>
</dbReference>
<feature type="region of interest" description="Disordered" evidence="4">
    <location>
        <begin position="210"/>
        <end position="234"/>
    </location>
</feature>
<accession>A0A6V2JKV5</accession>
<dbReference type="GO" id="GO:0005829">
    <property type="term" value="C:cytosol"/>
    <property type="evidence" value="ECO:0007669"/>
    <property type="project" value="TreeGrafter"/>
</dbReference>
<feature type="compositionally biased region" description="Acidic residues" evidence="4">
    <location>
        <begin position="22"/>
        <end position="35"/>
    </location>
</feature>
<dbReference type="InterPro" id="IPR031950">
    <property type="entry name" value="EFTUD2_N"/>
</dbReference>
<comment type="subcellular location">
    <subcellularLocation>
        <location evidence="1">Plastid</location>
        <location evidence="1">Chloroplast</location>
    </subcellularLocation>
</comment>
<proteinExistence type="predicted"/>
<dbReference type="GO" id="GO:0005525">
    <property type="term" value="F:GTP binding"/>
    <property type="evidence" value="ECO:0007669"/>
    <property type="project" value="UniProtKB-KW"/>
</dbReference>
<name>A0A6V2JKV5_9STRA</name>
<sequence>MADNDEDLYDEFGNYIGPDLDSSSEEDSSSDDESDASSRGGAQGDDDVASDVSDDNKQLVEHDGMGEEEATAAPSNAIVLHEDKVHYPSASEVYGEGVRTAVLDEDAMDIDVPIIEPPKTKTFSFVHEKAEEVGTTTTSTTKDKNDEGGEDLVSDSYLATTLLMNETTVTRRCVALAGHLHHGKTTFVDLLLEQTKTNIDAFGPRAALESHNSNAGGSAAGGGGGGGGGPRYTDTLKAEHYRQMSIKSTPITLPLPDLRGKCHALTMIDCPGHTHFHDETVASFKAADGAVIAIDALEGIMMHTEMCIRQAISDGLPIVLVITKVDRLILECKLPPNDLYYKLRHLIDSVNALIQNNTIVVTQKHGAIRRAGYPKLSPDRGNVAFSSGMHGWCFTLDGFANMYLDNAGGEDGLGKHLTPQEFAKRLWGDTYLNAETGLFERRPPTSSSKRTFVEYILEPLYKIYTACLGEKEDVVSKTLRSVGVLLSRDQLRSSARPLLRAACRRFFGVNCGYVDMIVRHIPSPAAAARGKVARCYTGPLDSPVATSMIKCDPRGPLMIHCVKLYAAPDGQSFSTFGRIYSGTIKPGDRVKVLGEAYSPDDDEDMALATVSTVSIPRGRRRTEVTMARAGNWVLLDGVDANISKTATITGAGSGSAFVDSEHNVQIFSPLKFPQAGGEAVMKLAVEPLNPAELPKMVEGLRRISKSYPMARTRVEESGEHVLFGTGELYLDCVMHDLRHVYSDIEVKVADPVVGFRETVVETSSLKCFAETANKRNKLTLIAEPLDDGLAEKLEAGKVKE</sequence>
<dbReference type="InterPro" id="IPR004161">
    <property type="entry name" value="EFTu-like_2"/>
</dbReference>
<dbReference type="Pfam" id="PF14492">
    <property type="entry name" value="EFG_III"/>
    <property type="match status" value="1"/>
</dbReference>
<evidence type="ECO:0000256" key="3">
    <source>
        <dbReference type="ARBA" id="ARBA00023134"/>
    </source>
</evidence>
<dbReference type="InterPro" id="IPR035647">
    <property type="entry name" value="EFG_III/V"/>
</dbReference>
<keyword evidence="2" id="KW-0547">Nucleotide-binding</keyword>